<dbReference type="PATRIC" id="fig|47853.6.peg.1649"/>
<dbReference type="RefSeq" id="WP_043962103.1">
    <property type="nucleotide sequence ID" value="NZ_JBEZEP010000002.1"/>
</dbReference>
<dbReference type="EMBL" id="JXSX01000001">
    <property type="protein sequence ID" value="KIR65329.1"/>
    <property type="molecule type" value="Genomic_DNA"/>
</dbReference>
<protein>
    <recommendedName>
        <fullName evidence="3">Phosphoribosyltransferase</fullName>
    </recommendedName>
</protein>
<evidence type="ECO:0000313" key="1">
    <source>
        <dbReference type="EMBL" id="KIR65329.1"/>
    </source>
</evidence>
<comment type="caution">
    <text evidence="1">The sequence shown here is derived from an EMBL/GenBank/DDBJ whole genome shotgun (WGS) entry which is preliminary data.</text>
</comment>
<gene>
    <name evidence="1" type="ORF">TK50_07740</name>
</gene>
<reference evidence="1 2" key="1">
    <citation type="submission" date="2015-01" db="EMBL/GenBank/DDBJ databases">
        <title>Sequencing and annotation of Micromonospora carbonacea strain JXNU-1 genome.</title>
        <authorList>
            <person name="Long Z."/>
            <person name="Huang Y."/>
            <person name="Jiang Y."/>
        </authorList>
    </citation>
    <scope>NUCLEOTIDE SEQUENCE [LARGE SCALE GENOMIC DNA]</scope>
    <source>
        <strain evidence="1 2">JXNU-1</strain>
    </source>
</reference>
<dbReference type="OrthoDB" id="3403421at2"/>
<sequence>MRGEGYPLCFRCQSHLSRSAGILADLVLPISYSPRTWQHHHNLRAYKGTARSEQARRSLLAVLLLFLRDHLACVAARTGAPPTHVITVPSTRRPGIHPLTDLVGSRLHLPWIDSAVNPRYGADDHDFHADWFAPAIPSSPSPIHALILEDTWTTGARVQSLAHALKVAGVATVAAIVLGRHVDPTYTPAKRLMEAIADPVFDPARCATENG</sequence>
<organism evidence="1 2">
    <name type="scientific">Micromonospora haikouensis</name>
    <dbReference type="NCBI Taxonomy" id="686309"/>
    <lineage>
        <taxon>Bacteria</taxon>
        <taxon>Bacillati</taxon>
        <taxon>Actinomycetota</taxon>
        <taxon>Actinomycetes</taxon>
        <taxon>Micromonosporales</taxon>
        <taxon>Micromonosporaceae</taxon>
        <taxon>Micromonospora</taxon>
    </lineage>
</organism>
<name>A0A0D0X326_9ACTN</name>
<dbReference type="InterPro" id="IPR029057">
    <property type="entry name" value="PRTase-like"/>
</dbReference>
<evidence type="ECO:0000313" key="2">
    <source>
        <dbReference type="Proteomes" id="UP000032254"/>
    </source>
</evidence>
<dbReference type="AlphaFoldDB" id="A0A0D0X326"/>
<accession>A0A0D0X326</accession>
<proteinExistence type="predicted"/>
<dbReference type="SUPFAM" id="SSF53271">
    <property type="entry name" value="PRTase-like"/>
    <property type="match status" value="1"/>
</dbReference>
<dbReference type="GeneID" id="301304032"/>
<evidence type="ECO:0008006" key="3">
    <source>
        <dbReference type="Google" id="ProtNLM"/>
    </source>
</evidence>
<dbReference type="Proteomes" id="UP000032254">
    <property type="component" value="Unassembled WGS sequence"/>
</dbReference>
<keyword evidence="2" id="KW-1185">Reference proteome</keyword>